<name>A0AA88LBB5_ARTSF</name>
<evidence type="ECO:0000256" key="4">
    <source>
        <dbReference type="ARBA" id="ARBA00022692"/>
    </source>
</evidence>
<comment type="caution">
    <text evidence="9">The sequence shown here is derived from an EMBL/GenBank/DDBJ whole genome shotgun (WGS) entry which is preliminary data.</text>
</comment>
<evidence type="ECO:0000256" key="1">
    <source>
        <dbReference type="ARBA" id="ARBA00004477"/>
    </source>
</evidence>
<reference evidence="9" key="1">
    <citation type="submission" date="2023-07" db="EMBL/GenBank/DDBJ databases">
        <title>Chromosome-level genome assembly of Artemia franciscana.</title>
        <authorList>
            <person name="Jo E."/>
        </authorList>
    </citation>
    <scope>NUCLEOTIDE SEQUENCE</scope>
    <source>
        <tissue evidence="9">Whole body</tissue>
    </source>
</reference>
<feature type="transmembrane region" description="Helical" evidence="8">
    <location>
        <begin position="134"/>
        <end position="151"/>
    </location>
</feature>
<dbReference type="PANTHER" id="PTHR22760:SF4">
    <property type="entry name" value="GPI MANNOSYLTRANSFERASE 3"/>
    <property type="match status" value="1"/>
</dbReference>
<evidence type="ECO:0000256" key="8">
    <source>
        <dbReference type="RuleBase" id="RU363075"/>
    </source>
</evidence>
<keyword evidence="6 8" id="KW-1133">Transmembrane helix</keyword>
<feature type="transmembrane region" description="Helical" evidence="8">
    <location>
        <begin position="199"/>
        <end position="218"/>
    </location>
</feature>
<evidence type="ECO:0000313" key="9">
    <source>
        <dbReference type="EMBL" id="KAK2725053.1"/>
    </source>
</evidence>
<dbReference type="GO" id="GO:0000026">
    <property type="term" value="F:alpha-1,2-mannosyltransferase activity"/>
    <property type="evidence" value="ECO:0007669"/>
    <property type="project" value="TreeGrafter"/>
</dbReference>
<feature type="transmembrane region" description="Helical" evidence="8">
    <location>
        <begin position="54"/>
        <end position="72"/>
    </location>
</feature>
<organism evidence="9 10">
    <name type="scientific">Artemia franciscana</name>
    <name type="common">Brine shrimp</name>
    <name type="synonym">Artemia sanfranciscana</name>
    <dbReference type="NCBI Taxonomy" id="6661"/>
    <lineage>
        <taxon>Eukaryota</taxon>
        <taxon>Metazoa</taxon>
        <taxon>Ecdysozoa</taxon>
        <taxon>Arthropoda</taxon>
        <taxon>Crustacea</taxon>
        <taxon>Branchiopoda</taxon>
        <taxon>Anostraca</taxon>
        <taxon>Artemiidae</taxon>
        <taxon>Artemia</taxon>
    </lineage>
</organism>
<dbReference type="EC" id="2.4.1.-" evidence="8"/>
<keyword evidence="3" id="KW-0808">Transferase</keyword>
<proteinExistence type="inferred from homology"/>
<dbReference type="EMBL" id="JAVRJZ010000003">
    <property type="protein sequence ID" value="KAK2725053.1"/>
    <property type="molecule type" value="Genomic_DNA"/>
</dbReference>
<feature type="transmembrane region" description="Helical" evidence="8">
    <location>
        <begin position="340"/>
        <end position="360"/>
    </location>
</feature>
<dbReference type="GO" id="GO:0006506">
    <property type="term" value="P:GPI anchor biosynthetic process"/>
    <property type="evidence" value="ECO:0007669"/>
    <property type="project" value="TreeGrafter"/>
</dbReference>
<evidence type="ECO:0000256" key="7">
    <source>
        <dbReference type="ARBA" id="ARBA00023136"/>
    </source>
</evidence>
<protein>
    <recommendedName>
        <fullName evidence="8">Mannosyltransferase</fullName>
        <ecNumber evidence="8">2.4.1.-</ecNumber>
    </recommendedName>
</protein>
<evidence type="ECO:0000313" key="10">
    <source>
        <dbReference type="Proteomes" id="UP001187531"/>
    </source>
</evidence>
<feature type="transmembrane region" description="Helical" evidence="8">
    <location>
        <begin position="284"/>
        <end position="302"/>
    </location>
</feature>
<gene>
    <name evidence="9" type="ORF">QYM36_001493</name>
</gene>
<evidence type="ECO:0000256" key="6">
    <source>
        <dbReference type="ARBA" id="ARBA00022989"/>
    </source>
</evidence>
<dbReference type="AlphaFoldDB" id="A0AA88LBB5"/>
<dbReference type="Proteomes" id="UP001187531">
    <property type="component" value="Unassembled WGS sequence"/>
</dbReference>
<keyword evidence="10" id="KW-1185">Reference proteome</keyword>
<keyword evidence="5 8" id="KW-0256">Endoplasmic reticulum</keyword>
<dbReference type="PANTHER" id="PTHR22760">
    <property type="entry name" value="GLYCOSYLTRANSFERASE"/>
    <property type="match status" value="1"/>
</dbReference>
<comment type="subcellular location">
    <subcellularLocation>
        <location evidence="1 8">Endoplasmic reticulum membrane</location>
        <topology evidence="1 8">Multi-pass membrane protein</topology>
    </subcellularLocation>
</comment>
<evidence type="ECO:0000256" key="2">
    <source>
        <dbReference type="ARBA" id="ARBA00022676"/>
    </source>
</evidence>
<dbReference type="Pfam" id="PF03901">
    <property type="entry name" value="Glyco_transf_22"/>
    <property type="match status" value="1"/>
</dbReference>
<keyword evidence="2 8" id="KW-0328">Glycosyltransferase</keyword>
<keyword evidence="4 8" id="KW-0812">Transmembrane</keyword>
<accession>A0AA88LBB5</accession>
<dbReference type="GO" id="GO:0005789">
    <property type="term" value="C:endoplasmic reticulum membrane"/>
    <property type="evidence" value="ECO:0007669"/>
    <property type="project" value="UniProtKB-SubCell"/>
</dbReference>
<feature type="transmembrane region" description="Helical" evidence="8">
    <location>
        <begin position="309"/>
        <end position="328"/>
    </location>
</feature>
<feature type="transmembrane region" description="Helical" evidence="8">
    <location>
        <begin position="158"/>
        <end position="179"/>
    </location>
</feature>
<dbReference type="InterPro" id="IPR005599">
    <property type="entry name" value="GPI_mannosylTrfase"/>
</dbReference>
<evidence type="ECO:0000256" key="5">
    <source>
        <dbReference type="ARBA" id="ARBA00022824"/>
    </source>
</evidence>
<comment type="similarity">
    <text evidence="8">Belongs to the glycosyltransferase 22 family.</text>
</comment>
<keyword evidence="7 8" id="KW-0472">Membrane</keyword>
<evidence type="ECO:0000256" key="3">
    <source>
        <dbReference type="ARBA" id="ARBA00022679"/>
    </source>
</evidence>
<sequence length="521" mass="61163">MKFIYFLAYRIFAAVFVRTFYNPDEFFQSMEVAHRMAFGYGAITWEWKEGLRSFLYPLIISFVYWILEALGLDQPYNLILAPRLMQGTLQAIGEYCFVKFIRKNFGNRIANMTTFFLMVNFFNFHIGVRTLTNSIEMSLLLIVLYLYPFSFEKGRSYWQYMIVAALAFCIRCTCIVIFIPLGVSHLVRDWTNFWKSFRIAIGPSLLLLAASTAVDSYFCERFVFNPYHFFMFNVYNQGSTIFGVEKFTYYLTSVIPDQLHILTLPFVLQWFSMFRRKKDGQLEILWQIAGTYVFSLFVTSLNPHKEERFILPLLPLSIFMASVTVVQWEEWLIKNRSKVARFLIIWFCTTCFLSDSMLIIKKSRFDGRGRIDVTLRLAESLDEDRRIQGRTPSILFLGECYGYPLASGIHRPIPTRFVACTDQTYYLKKAPFWLHAYIKKLGKTSDEITHLYFGYSGNLYASEPLLNWLDFTGDIIFEPNKLTNYKDSRTTDTVAIRRDFSRRTEWLATRELPPAAGEEDY</sequence>